<organism evidence="4 5">
    <name type="scientific">Brevibacillus aydinogluensis</name>
    <dbReference type="NCBI Taxonomy" id="927786"/>
    <lineage>
        <taxon>Bacteria</taxon>
        <taxon>Bacillati</taxon>
        <taxon>Bacillota</taxon>
        <taxon>Bacilli</taxon>
        <taxon>Bacillales</taxon>
        <taxon>Paenibacillaceae</taxon>
        <taxon>Brevibacillus</taxon>
    </lineage>
</organism>
<evidence type="ECO:0000313" key="5">
    <source>
        <dbReference type="Proteomes" id="UP001189619"/>
    </source>
</evidence>
<feature type="region of interest" description="Disordered" evidence="2">
    <location>
        <begin position="30"/>
        <end position="64"/>
    </location>
</feature>
<feature type="chain" id="PRO_5041465809" evidence="3">
    <location>
        <begin position="24"/>
        <end position="480"/>
    </location>
</feature>
<name>A0AA48M679_9BACL</name>
<evidence type="ECO:0000256" key="1">
    <source>
        <dbReference type="ARBA" id="ARBA00009820"/>
    </source>
</evidence>
<dbReference type="PANTHER" id="PTHR36842:SF1">
    <property type="entry name" value="PROTEIN TOLB"/>
    <property type="match status" value="1"/>
</dbReference>
<evidence type="ECO:0000256" key="2">
    <source>
        <dbReference type="SAM" id="MobiDB-lite"/>
    </source>
</evidence>
<dbReference type="KEGG" id="bayd:BSPP4475_06850"/>
<dbReference type="EMBL" id="OY569118">
    <property type="protein sequence ID" value="CAJ1002024.1"/>
    <property type="molecule type" value="Genomic_DNA"/>
</dbReference>
<accession>A0AA48M679</accession>
<dbReference type="InterPro" id="IPR011659">
    <property type="entry name" value="WD40"/>
</dbReference>
<dbReference type="RefSeq" id="WP_230077154.1">
    <property type="nucleotide sequence ID" value="NZ_OY569118.1"/>
</dbReference>
<gene>
    <name evidence="4" type="ORF">BSPP4475_06850</name>
</gene>
<comment type="similarity">
    <text evidence="1">Belongs to the TolB family.</text>
</comment>
<dbReference type="InterPro" id="IPR011042">
    <property type="entry name" value="6-blade_b-propeller_TolB-like"/>
</dbReference>
<proteinExistence type="inferred from homology"/>
<evidence type="ECO:0000313" key="4">
    <source>
        <dbReference type="EMBL" id="CAJ1002024.1"/>
    </source>
</evidence>
<dbReference type="Proteomes" id="UP001189619">
    <property type="component" value="Chromosome"/>
</dbReference>
<dbReference type="AlphaFoldDB" id="A0AA48M679"/>
<dbReference type="Gene3D" id="2.120.10.30">
    <property type="entry name" value="TolB, C-terminal domain"/>
    <property type="match status" value="2"/>
</dbReference>
<feature type="signal peptide" evidence="3">
    <location>
        <begin position="1"/>
        <end position="23"/>
    </location>
</feature>
<reference evidence="4" key="1">
    <citation type="submission" date="2023-07" db="EMBL/GenBank/DDBJ databases">
        <authorList>
            <person name="Ivanov I."/>
            <person name="Teneva D."/>
            <person name="Stoikov I."/>
        </authorList>
    </citation>
    <scope>NUCLEOTIDE SEQUENCE</scope>
    <source>
        <strain evidence="4">4475</strain>
    </source>
</reference>
<keyword evidence="3" id="KW-0732">Signal</keyword>
<evidence type="ECO:0000256" key="3">
    <source>
        <dbReference type="SAM" id="SignalP"/>
    </source>
</evidence>
<dbReference type="PANTHER" id="PTHR36842">
    <property type="entry name" value="PROTEIN TOLB HOMOLOG"/>
    <property type="match status" value="1"/>
</dbReference>
<protein>
    <submittedName>
        <fullName evidence="4">S9 family peptidase</fullName>
    </submittedName>
</protein>
<dbReference type="Pfam" id="PF07676">
    <property type="entry name" value="PD40"/>
    <property type="match status" value="1"/>
</dbReference>
<dbReference type="SUPFAM" id="SSF82171">
    <property type="entry name" value="DPP6 N-terminal domain-like"/>
    <property type="match status" value="1"/>
</dbReference>
<keyword evidence="5" id="KW-1185">Reference proteome</keyword>
<sequence>MWTMVKLAACAAALTASVLTTSAQTGTVPVATGQGSAPAPSLPTGSEPAVDVQPGERAADAPQRVSQTAVPATIAFIHNKHLWILDASKADAVPVQVTTQGEAEIAGWSADGKWLLYLLYEKEARSSSSPAYLWAVKADGTGAFQVDERPVLEHPKWSPVSRTFAYLVAASGADEDRKKLLVVAEMAGEKAGVVSTQTMELADFAWMPDGKRLLVSVPVASDRPMTLRLIDLAGNQLAVYPLTEQSNVDEDIYPLEATGLKVAPDGKRVAYYVWMNAASLSNDGVPIQILDLTRSGSKPVDIGSGLAYPQWLAWSPDSSLLAFIDGEDRMATHNKRVMIADANGRVIPAGQPDKVDAQPTWTAASPYTLYFTRGVETYFEDDPENPKVPGQRIWRRSADGSQQAVTQGTDKTADIFPTLSPDGNALLFVRLDAAEHGSLYLKTGSEREVELLRHVTGSVGFYGNHLPAWISVFWKEQKPH</sequence>